<evidence type="ECO:0008006" key="4">
    <source>
        <dbReference type="Google" id="ProtNLM"/>
    </source>
</evidence>
<feature type="transmembrane region" description="Helical" evidence="1">
    <location>
        <begin position="6"/>
        <end position="23"/>
    </location>
</feature>
<accession>A0A1W6MG90</accession>
<evidence type="ECO:0000256" key="1">
    <source>
        <dbReference type="SAM" id="Phobius"/>
    </source>
</evidence>
<reference evidence="2 3" key="1">
    <citation type="submission" date="2016-11" db="EMBL/GenBank/DDBJ databases">
        <title>Trade-off between light-utilization and light-protection in marine flavobacteria.</title>
        <authorList>
            <person name="Kumagai Y."/>
        </authorList>
    </citation>
    <scope>NUCLEOTIDE SEQUENCE [LARGE SCALE GENOMIC DNA]</scope>
    <source>
        <strain evidence="2 3">JCM 13191</strain>
    </source>
</reference>
<dbReference type="STRING" id="331648.BST97_00430"/>
<evidence type="ECO:0000313" key="2">
    <source>
        <dbReference type="EMBL" id="ARN76592.1"/>
    </source>
</evidence>
<dbReference type="Proteomes" id="UP000193431">
    <property type="component" value="Chromosome"/>
</dbReference>
<protein>
    <recommendedName>
        <fullName evidence="4">Rod shape-determining protein MreD</fullName>
    </recommendedName>
</protein>
<keyword evidence="1" id="KW-0812">Transmembrane</keyword>
<keyword evidence="1" id="KW-1133">Transmembrane helix</keyword>
<dbReference type="AlphaFoldDB" id="A0A1W6MG90"/>
<keyword evidence="3" id="KW-1185">Reference proteome</keyword>
<proteinExistence type="predicted"/>
<feature type="transmembrane region" description="Helical" evidence="1">
    <location>
        <begin position="145"/>
        <end position="163"/>
    </location>
</feature>
<name>A0A1W6MG90_9FLAO</name>
<dbReference type="EMBL" id="CP019344">
    <property type="protein sequence ID" value="ARN76592.1"/>
    <property type="molecule type" value="Genomic_DNA"/>
</dbReference>
<feature type="transmembrane region" description="Helical" evidence="1">
    <location>
        <begin position="72"/>
        <end position="93"/>
    </location>
</feature>
<keyword evidence="1" id="KW-0472">Membrane</keyword>
<gene>
    <name evidence="2" type="ORF">BST97_00430</name>
</gene>
<organism evidence="2 3">
    <name type="scientific">Nonlabens spongiae</name>
    <dbReference type="NCBI Taxonomy" id="331648"/>
    <lineage>
        <taxon>Bacteria</taxon>
        <taxon>Pseudomonadati</taxon>
        <taxon>Bacteroidota</taxon>
        <taxon>Flavobacteriia</taxon>
        <taxon>Flavobacteriales</taxon>
        <taxon>Flavobacteriaceae</taxon>
        <taxon>Nonlabens</taxon>
    </lineage>
</organism>
<sequence length="169" mass="19534">MNKSWYHTIARFFILLLVQIFVLDQIHFFGFISPMVYFLFVLLVPIRIKLAPYLLLAFFYGWILDTFNDTGGAHAAACLTLAFSRDLLLGLVYGESYKLQNLKITRSPLNRIILLLILSILIHHLVYYFLVIFNIFQIITTLKMVFLVGVASFIISLGILMLIKPKKRS</sequence>
<feature type="transmembrane region" description="Helical" evidence="1">
    <location>
        <begin position="113"/>
        <end position="139"/>
    </location>
</feature>
<feature type="transmembrane region" description="Helical" evidence="1">
    <location>
        <begin position="35"/>
        <end position="60"/>
    </location>
</feature>
<evidence type="ECO:0000313" key="3">
    <source>
        <dbReference type="Proteomes" id="UP000193431"/>
    </source>
</evidence>